<gene>
    <name evidence="1" type="ORF">UFOPK3401_00882</name>
</gene>
<accession>A0A6J7DS56</accession>
<dbReference type="AlphaFoldDB" id="A0A6J7DS56"/>
<dbReference type="EMBL" id="CAFBLM010000036">
    <property type="protein sequence ID" value="CAB4872388.1"/>
    <property type="molecule type" value="Genomic_DNA"/>
</dbReference>
<dbReference type="Pfam" id="PF11343">
    <property type="entry name" value="DUF3145"/>
    <property type="match status" value="1"/>
</dbReference>
<sequence length="163" mass="17750">MAHGVVFIHAAPTALAPHIEWGIAGVLGMRADLDWTPQAAAPGCVRCEFTWDGDAGTGARLASAFRGWPKMLFEALEEPSPGYEGERFASTPSLGLFRATTGVNGDILINEDRLRACVARAIAEELDLQTELERVLGQPWDEELEPFRWASEGAPIRVLHNVV</sequence>
<protein>
    <submittedName>
        <fullName evidence="1">Unannotated protein</fullName>
    </submittedName>
</protein>
<dbReference type="InterPro" id="IPR021491">
    <property type="entry name" value="DUF3145"/>
</dbReference>
<organism evidence="1">
    <name type="scientific">freshwater metagenome</name>
    <dbReference type="NCBI Taxonomy" id="449393"/>
    <lineage>
        <taxon>unclassified sequences</taxon>
        <taxon>metagenomes</taxon>
        <taxon>ecological metagenomes</taxon>
    </lineage>
</organism>
<evidence type="ECO:0000313" key="1">
    <source>
        <dbReference type="EMBL" id="CAB4872388.1"/>
    </source>
</evidence>
<name>A0A6J7DS56_9ZZZZ</name>
<proteinExistence type="predicted"/>
<reference evidence="1" key="1">
    <citation type="submission" date="2020-05" db="EMBL/GenBank/DDBJ databases">
        <authorList>
            <person name="Chiriac C."/>
            <person name="Salcher M."/>
            <person name="Ghai R."/>
            <person name="Kavagutti S V."/>
        </authorList>
    </citation>
    <scope>NUCLEOTIDE SEQUENCE</scope>
</reference>